<name>A0A5E4ELM3_PRUDU</name>
<dbReference type="InParanoid" id="A0A5E4ELM3"/>
<proteinExistence type="predicted"/>
<sequence>MVDACDSGALGDLGKSLFHLHPKFQNSMSENVKEGGAGGDVSASSSKGKVHGLLPCGLSSVSCLPKIVGFDRGHSFKAVSAKQCSDHKYWKGLPTVRVHGLNDEKVYLEELERTVE</sequence>
<reference evidence="2" key="1">
    <citation type="journal article" date="2020" name="Plant J.">
        <title>Transposons played a major role in the diversification between the closely related almond and peach genomes: results from the almond genome sequence.</title>
        <authorList>
            <person name="Alioto T."/>
            <person name="Alexiou K.G."/>
            <person name="Bardil A."/>
            <person name="Barteri F."/>
            <person name="Castanera R."/>
            <person name="Cruz F."/>
            <person name="Dhingra A."/>
            <person name="Duval H."/>
            <person name="Fernandez I Marti A."/>
            <person name="Frias L."/>
            <person name="Galan B."/>
            <person name="Garcia J.L."/>
            <person name="Howad W."/>
            <person name="Gomez-Garrido J."/>
            <person name="Gut M."/>
            <person name="Julca I."/>
            <person name="Morata J."/>
            <person name="Puigdomenech P."/>
            <person name="Ribeca P."/>
            <person name="Rubio Cabetas M.J."/>
            <person name="Vlasova A."/>
            <person name="Wirthensohn M."/>
            <person name="Garcia-Mas J."/>
            <person name="Gabaldon T."/>
            <person name="Casacuberta J.M."/>
            <person name="Arus P."/>
        </authorList>
    </citation>
    <scope>NUCLEOTIDE SEQUENCE [LARGE SCALE GENOMIC DNA]</scope>
    <source>
        <strain evidence="2">cv. Texas</strain>
    </source>
</reference>
<dbReference type="Gramene" id="VVA14818">
    <property type="protein sequence ID" value="VVA14818"/>
    <property type="gene ID" value="Prudul26B035823"/>
</dbReference>
<dbReference type="EMBL" id="CABIKO010000011">
    <property type="protein sequence ID" value="VVA14818.1"/>
    <property type="molecule type" value="Genomic_DNA"/>
</dbReference>
<gene>
    <name evidence="1" type="ORF">ALMOND_2B035823</name>
</gene>
<feature type="non-terminal residue" evidence="1">
    <location>
        <position position="116"/>
    </location>
</feature>
<accession>A0A5E4ELM3</accession>
<protein>
    <submittedName>
        <fullName evidence="1">Uncharacterized protein</fullName>
    </submittedName>
</protein>
<dbReference type="Proteomes" id="UP000327085">
    <property type="component" value="Chromosome 1"/>
</dbReference>
<evidence type="ECO:0000313" key="2">
    <source>
        <dbReference type="Proteomes" id="UP000327085"/>
    </source>
</evidence>
<evidence type="ECO:0000313" key="1">
    <source>
        <dbReference type="EMBL" id="VVA14818.1"/>
    </source>
</evidence>
<organism evidence="1 2">
    <name type="scientific">Prunus dulcis</name>
    <name type="common">Almond</name>
    <name type="synonym">Amygdalus dulcis</name>
    <dbReference type="NCBI Taxonomy" id="3755"/>
    <lineage>
        <taxon>Eukaryota</taxon>
        <taxon>Viridiplantae</taxon>
        <taxon>Streptophyta</taxon>
        <taxon>Embryophyta</taxon>
        <taxon>Tracheophyta</taxon>
        <taxon>Spermatophyta</taxon>
        <taxon>Magnoliopsida</taxon>
        <taxon>eudicotyledons</taxon>
        <taxon>Gunneridae</taxon>
        <taxon>Pentapetalae</taxon>
        <taxon>rosids</taxon>
        <taxon>fabids</taxon>
        <taxon>Rosales</taxon>
        <taxon>Rosaceae</taxon>
        <taxon>Amygdaloideae</taxon>
        <taxon>Amygdaleae</taxon>
        <taxon>Prunus</taxon>
    </lineage>
</organism>
<dbReference type="AlphaFoldDB" id="A0A5E4ELM3"/>